<accession>A0A8H5F3V4</accession>
<evidence type="ECO:0000256" key="5">
    <source>
        <dbReference type="ARBA" id="ARBA00023242"/>
    </source>
</evidence>
<dbReference type="InterPro" id="IPR042536">
    <property type="entry name" value="TFIIIC_tauA_Sfc1"/>
</dbReference>
<feature type="compositionally biased region" description="Basic and acidic residues" evidence="6">
    <location>
        <begin position="205"/>
        <end position="214"/>
    </location>
</feature>
<evidence type="ECO:0000259" key="9">
    <source>
        <dbReference type="Pfam" id="PF17682"/>
    </source>
</evidence>
<keyword evidence="2" id="KW-0235">DNA replication</keyword>
<dbReference type="GO" id="GO:0006260">
    <property type="term" value="P:DNA replication"/>
    <property type="evidence" value="ECO:0007669"/>
    <property type="project" value="UniProtKB-KW"/>
</dbReference>
<feature type="region of interest" description="Disordered" evidence="6">
    <location>
        <begin position="191"/>
        <end position="269"/>
    </location>
</feature>
<dbReference type="Gene3D" id="3.30.200.160">
    <property type="entry name" value="TFIIIC, subcomplex tauA, subunit Sfc1, barrel domain"/>
    <property type="match status" value="1"/>
</dbReference>
<evidence type="ECO:0000259" key="7">
    <source>
        <dbReference type="Pfam" id="PF05916"/>
    </source>
</evidence>
<evidence type="ECO:0000256" key="6">
    <source>
        <dbReference type="SAM" id="MobiDB-lite"/>
    </source>
</evidence>
<dbReference type="InterPro" id="IPR055221">
    <property type="entry name" value="PSF3_N"/>
</dbReference>
<organism evidence="11 12">
    <name type="scientific">Psilocybe cf. subviscida</name>
    <dbReference type="NCBI Taxonomy" id="2480587"/>
    <lineage>
        <taxon>Eukaryota</taxon>
        <taxon>Fungi</taxon>
        <taxon>Dikarya</taxon>
        <taxon>Basidiomycota</taxon>
        <taxon>Agaricomycotina</taxon>
        <taxon>Agaricomycetes</taxon>
        <taxon>Agaricomycetidae</taxon>
        <taxon>Agaricales</taxon>
        <taxon>Agaricineae</taxon>
        <taxon>Strophariaceae</taxon>
        <taxon>Psilocybe</taxon>
    </lineage>
</organism>
<dbReference type="InterPro" id="IPR021151">
    <property type="entry name" value="GINS_A"/>
</dbReference>
<dbReference type="Gene3D" id="1.20.58.2050">
    <property type="match status" value="1"/>
</dbReference>
<dbReference type="SUPFAM" id="SSF158573">
    <property type="entry name" value="GINS helical bundle-like"/>
    <property type="match status" value="1"/>
</dbReference>
<dbReference type="PANTHER" id="PTHR13230:SF5">
    <property type="entry name" value="GENERAL TRANSCRIPTION FACTOR 3C POLYPEPTIDE 5"/>
    <property type="match status" value="1"/>
</dbReference>
<evidence type="ECO:0000256" key="3">
    <source>
        <dbReference type="ARBA" id="ARBA00023125"/>
    </source>
</evidence>
<dbReference type="PANTHER" id="PTHR13230">
    <property type="entry name" value="GENERAL TRANSCRIPTION FACTOR IIIC, POLYPEPTIDE 5"/>
    <property type="match status" value="1"/>
</dbReference>
<dbReference type="Pfam" id="PF05916">
    <property type="entry name" value="Sld5"/>
    <property type="match status" value="1"/>
</dbReference>
<reference evidence="11 12" key="1">
    <citation type="journal article" date="2020" name="ISME J.">
        <title>Uncovering the hidden diversity of litter-decomposition mechanisms in mushroom-forming fungi.</title>
        <authorList>
            <person name="Floudas D."/>
            <person name="Bentzer J."/>
            <person name="Ahren D."/>
            <person name="Johansson T."/>
            <person name="Persson P."/>
            <person name="Tunlid A."/>
        </authorList>
    </citation>
    <scope>NUCLEOTIDE SEQUENCE [LARGE SCALE GENOMIC DNA]</scope>
    <source>
        <strain evidence="11 12">CBS 101986</strain>
    </source>
</reference>
<dbReference type="CDD" id="cd11713">
    <property type="entry name" value="GINS_A_psf3"/>
    <property type="match status" value="1"/>
</dbReference>
<keyword evidence="4" id="KW-0804">Transcription</keyword>
<dbReference type="InterPro" id="IPR038437">
    <property type="entry name" value="GINS_Psf3_sf"/>
</dbReference>
<dbReference type="GO" id="GO:0005634">
    <property type="term" value="C:nucleus"/>
    <property type="evidence" value="ECO:0007669"/>
    <property type="project" value="UniProtKB-SubCell"/>
</dbReference>
<dbReference type="AlphaFoldDB" id="A0A8H5F3V4"/>
<proteinExistence type="predicted"/>
<gene>
    <name evidence="11" type="ORF">D9619_001130</name>
</gene>
<comment type="caution">
    <text evidence="11">The sequence shown here is derived from an EMBL/GenBank/DDBJ whole genome shotgun (WGS) entry which is preliminary data.</text>
</comment>
<feature type="domain" description="Transcription factor IIIC subunit 5 HTH" evidence="8">
    <location>
        <begin position="594"/>
        <end position="750"/>
    </location>
</feature>
<evidence type="ECO:0000256" key="2">
    <source>
        <dbReference type="ARBA" id="ARBA00022705"/>
    </source>
</evidence>
<dbReference type="CDD" id="cd21693">
    <property type="entry name" value="GINS_B_Psf3"/>
    <property type="match status" value="1"/>
</dbReference>
<dbReference type="EMBL" id="JAACJJ010000028">
    <property type="protein sequence ID" value="KAF5322676.1"/>
    <property type="molecule type" value="Genomic_DNA"/>
</dbReference>
<evidence type="ECO:0000256" key="1">
    <source>
        <dbReference type="ARBA" id="ARBA00004123"/>
    </source>
</evidence>
<feature type="domain" description="GINS subunit" evidence="7">
    <location>
        <begin position="70"/>
        <end position="184"/>
    </location>
</feature>
<evidence type="ECO:0000313" key="12">
    <source>
        <dbReference type="Proteomes" id="UP000567179"/>
    </source>
</evidence>
<evidence type="ECO:0000259" key="8">
    <source>
        <dbReference type="Pfam" id="PF09734"/>
    </source>
</evidence>
<keyword evidence="12" id="KW-1185">Reference proteome</keyword>
<feature type="compositionally biased region" description="Gly residues" evidence="6">
    <location>
        <begin position="260"/>
        <end position="269"/>
    </location>
</feature>
<feature type="compositionally biased region" description="Low complexity" evidence="6">
    <location>
        <begin position="517"/>
        <end position="532"/>
    </location>
</feature>
<dbReference type="InterPro" id="IPR036224">
    <property type="entry name" value="GINS_bundle-like_dom_sf"/>
</dbReference>
<dbReference type="Pfam" id="PF09734">
    <property type="entry name" value="Tau95"/>
    <property type="match status" value="1"/>
</dbReference>
<dbReference type="InterPro" id="IPR019136">
    <property type="entry name" value="TF_IIIC_su-5_HTH"/>
</dbReference>
<evidence type="ECO:0000256" key="4">
    <source>
        <dbReference type="ARBA" id="ARBA00023163"/>
    </source>
</evidence>
<keyword evidence="3" id="KW-0238">DNA-binding</keyword>
<dbReference type="InterPro" id="IPR040454">
    <property type="entry name" value="TF_IIIC_Tfc1/Sfc1"/>
</dbReference>
<keyword evidence="5" id="KW-0539">Nucleus</keyword>
<dbReference type="SUPFAM" id="SSF160059">
    <property type="entry name" value="PriA/YqbF domain"/>
    <property type="match status" value="1"/>
</dbReference>
<comment type="subcellular location">
    <subcellularLocation>
        <location evidence="1">Nucleus</location>
    </subcellularLocation>
</comment>
<dbReference type="GO" id="GO:0000127">
    <property type="term" value="C:transcription factor TFIIIC complex"/>
    <property type="evidence" value="ECO:0007669"/>
    <property type="project" value="InterPro"/>
</dbReference>
<dbReference type="Pfam" id="PF17682">
    <property type="entry name" value="Tau95_N"/>
    <property type="match status" value="1"/>
</dbReference>
<protein>
    <recommendedName>
        <fullName evidence="13">DNA replication complex GINS protein PSF3</fullName>
    </recommendedName>
</protein>
<evidence type="ECO:0000313" key="11">
    <source>
        <dbReference type="EMBL" id="KAF5322676.1"/>
    </source>
</evidence>
<dbReference type="InterPro" id="IPR041499">
    <property type="entry name" value="Tfc1/Sfc1_N"/>
</dbReference>
<feature type="compositionally biased region" description="Acidic residues" evidence="6">
    <location>
        <begin position="222"/>
        <end position="241"/>
    </location>
</feature>
<dbReference type="GO" id="GO:0001002">
    <property type="term" value="F:RNA polymerase III type 1 promoter sequence-specific DNA binding"/>
    <property type="evidence" value="ECO:0007669"/>
    <property type="project" value="TreeGrafter"/>
</dbReference>
<dbReference type="GO" id="GO:0001003">
    <property type="term" value="F:RNA polymerase III type 2 promoter sequence-specific DNA binding"/>
    <property type="evidence" value="ECO:0007669"/>
    <property type="project" value="TreeGrafter"/>
</dbReference>
<sequence length="937" mass="102650">MDFDYFSIEAILAENQKIQCTFKHEIPNMGHLGGGTERDIGILSKMQIPIWLAYTIIYSDWAEFNIPPPFSARVRNALRAEATSVRLSNLVGAGGLWYGFGKTIMDILADEQANEMSDMLVKAFRNRLLEVIDQAQHFGALGQAGGSGGSSGNTAQAFREGLDTAERELFTLAQESAKRTKRWYDESDRNRGYKRVPFDTPPKTQLDDHQREDVQVAPGEDGGADEDAEEGGESAVEDEQEGGVQRGAGGEDVGEEVRGGVRGGGGGGHGRCTWALASELILRHLYPCIMDNIPSTSSHPASPFPAPGVSPYSPVPSSSSFTPAPERPLPQVSYYSIEYPGYVQSTPASVSTAIRSVGGQAKIDRVFKQRAGGAGASADANANANTTRLLELRWAPDNPFVHPVPGEIGAANNLVLRVVKRRRKRRDGMDADAPPDVDASGVPLVGEFKAEVVGVMSKTARFRSMADFQFLPDPQDPVSQLRRGLDSMDVDLLCSYTIPPEPVDDGNAPSPASVPVPTHTASASASATAPTPMDMDVDMNLDPLLREISRTSSPSVPATPIAVATAAAVPAPATPTAATSNATASSSSSSGLRLFPPPLFSRQAIPQGYNFKANTASMDSTTIDEATGEERKRKINRMRWKGYGPASIMFVDNHVPERAPAAVEVGRDQVSQTILKKLQQAFVDRPIWTRMSLFNQFTPAEARDIINSKILLPLCCYVFQDGPWRDTLIRFSFDPRKDPSSRFYQRLYFRNANHPISRPSVTSRRQERTSVTDQLRMQEKDAERRVLLISNALTRDAARTSHIFDGKTVTKETAAFQLCDITDPMLKSMIEDPEALRETCNERDGWYTTHAFEQIKTVLRHKFFSVLEGHIVTDEECRILLETTEGSVKASLAQRSSKLRAGKHNMAKGALRPEDAAAMRLRATLDRSMKSFQNQRS</sequence>
<feature type="region of interest" description="Disordered" evidence="6">
    <location>
        <begin position="501"/>
        <end position="534"/>
    </location>
</feature>
<dbReference type="Proteomes" id="UP000567179">
    <property type="component" value="Unassembled WGS sequence"/>
</dbReference>
<feature type="domain" description="Transcription factor IIIC subunit Tfc1/Sfc1 triple barrel" evidence="9">
    <location>
        <begin position="335"/>
        <end position="470"/>
    </location>
</feature>
<dbReference type="GO" id="GO:0006384">
    <property type="term" value="P:transcription initiation at RNA polymerase III promoter"/>
    <property type="evidence" value="ECO:0007669"/>
    <property type="project" value="InterPro"/>
</dbReference>
<feature type="domain" description="DNA replication complex GINS protein PSF3 N-terminal" evidence="10">
    <location>
        <begin position="6"/>
        <end position="55"/>
    </location>
</feature>
<dbReference type="OrthoDB" id="5598268at2759"/>
<evidence type="ECO:0008006" key="13">
    <source>
        <dbReference type="Google" id="ProtNLM"/>
    </source>
</evidence>
<evidence type="ECO:0000259" key="10">
    <source>
        <dbReference type="Pfam" id="PF22466"/>
    </source>
</evidence>
<name>A0A8H5F3V4_9AGAR</name>
<dbReference type="Pfam" id="PF22466">
    <property type="entry name" value="PSF3_N"/>
    <property type="match status" value="1"/>
</dbReference>